<feature type="domain" description="Ig-like" evidence="12">
    <location>
        <begin position="1058"/>
        <end position="1156"/>
    </location>
</feature>
<dbReference type="InterPro" id="IPR036179">
    <property type="entry name" value="Ig-like_dom_sf"/>
</dbReference>
<protein>
    <submittedName>
        <fullName evidence="14">Hemicentin-1-like</fullName>
    </submittedName>
</protein>
<feature type="domain" description="Ig-like" evidence="12">
    <location>
        <begin position="853"/>
        <end position="935"/>
    </location>
</feature>
<dbReference type="InterPro" id="IPR013783">
    <property type="entry name" value="Ig-like_fold"/>
</dbReference>
<keyword evidence="13" id="KW-1185">Reference proteome</keyword>
<organism evidence="13 14">
    <name type="scientific">Salmo salar</name>
    <name type="common">Atlantic salmon</name>
    <dbReference type="NCBI Taxonomy" id="8030"/>
    <lineage>
        <taxon>Eukaryota</taxon>
        <taxon>Metazoa</taxon>
        <taxon>Chordata</taxon>
        <taxon>Craniata</taxon>
        <taxon>Vertebrata</taxon>
        <taxon>Euteleostomi</taxon>
        <taxon>Actinopterygii</taxon>
        <taxon>Neopterygii</taxon>
        <taxon>Teleostei</taxon>
        <taxon>Protacanthopterygii</taxon>
        <taxon>Salmoniformes</taxon>
        <taxon>Salmonidae</taxon>
        <taxon>Salmoninae</taxon>
        <taxon>Salmo</taxon>
    </lineage>
</organism>
<keyword evidence="3" id="KW-0812">Transmembrane</keyword>
<dbReference type="Pfam" id="PF03921">
    <property type="entry name" value="ICAM_N"/>
    <property type="match status" value="5"/>
</dbReference>
<dbReference type="Pfam" id="PF13927">
    <property type="entry name" value="Ig_3"/>
    <property type="match status" value="4"/>
</dbReference>
<dbReference type="InterPro" id="IPR047012">
    <property type="entry name" value="ICAM_VCAM"/>
</dbReference>
<feature type="domain" description="Ig-like" evidence="12">
    <location>
        <begin position="538"/>
        <end position="620"/>
    </location>
</feature>
<dbReference type="PANTHER" id="PTHR13771:SF9">
    <property type="entry name" value="INTERCELLULAR ADHESION MOLECULE 5"/>
    <property type="match status" value="1"/>
</dbReference>
<keyword evidence="6" id="KW-0130">Cell adhesion</keyword>
<evidence type="ECO:0000256" key="8">
    <source>
        <dbReference type="ARBA" id="ARBA00023136"/>
    </source>
</evidence>
<feature type="domain" description="Ig-like" evidence="12">
    <location>
        <begin position="113"/>
        <end position="211"/>
    </location>
</feature>
<dbReference type="InterPro" id="IPR003599">
    <property type="entry name" value="Ig_sub"/>
</dbReference>
<dbReference type="PROSITE" id="PS50835">
    <property type="entry name" value="IG_LIKE"/>
    <property type="match status" value="8"/>
</dbReference>
<dbReference type="Gene3D" id="2.60.40.10">
    <property type="entry name" value="Immunoglobulins"/>
    <property type="match status" value="13"/>
</dbReference>
<evidence type="ECO:0000256" key="6">
    <source>
        <dbReference type="ARBA" id="ARBA00022889"/>
    </source>
</evidence>
<dbReference type="InterPro" id="IPR003987">
    <property type="entry name" value="ICAM_VCAM_N"/>
</dbReference>
<dbReference type="SMART" id="SM00409">
    <property type="entry name" value="IG"/>
    <property type="match status" value="8"/>
</dbReference>
<dbReference type="SMART" id="SM00408">
    <property type="entry name" value="IGc2"/>
    <property type="match status" value="8"/>
</dbReference>
<evidence type="ECO:0000313" key="14">
    <source>
        <dbReference type="RefSeq" id="XP_045569395.1"/>
    </source>
</evidence>
<evidence type="ECO:0000256" key="11">
    <source>
        <dbReference type="ARBA" id="ARBA00023319"/>
    </source>
</evidence>
<evidence type="ECO:0000256" key="3">
    <source>
        <dbReference type="ARBA" id="ARBA00022692"/>
    </source>
</evidence>
<feature type="domain" description="Ig-like" evidence="12">
    <location>
        <begin position="223"/>
        <end position="305"/>
    </location>
</feature>
<reference evidence="14" key="1">
    <citation type="submission" date="2025-08" db="UniProtKB">
        <authorList>
            <consortium name="RefSeq"/>
        </authorList>
    </citation>
    <scope>IDENTIFICATION</scope>
</reference>
<dbReference type="PRINTS" id="PR01472">
    <property type="entry name" value="ICAMVCAM1"/>
</dbReference>
<evidence type="ECO:0000256" key="2">
    <source>
        <dbReference type="ARBA" id="ARBA00005925"/>
    </source>
</evidence>
<comment type="subcellular location">
    <subcellularLocation>
        <location evidence="1">Membrane</location>
        <topology evidence="1">Single-pass type I membrane protein</topology>
    </subcellularLocation>
</comment>
<accession>A0ABM3EE95</accession>
<feature type="domain" description="Ig-like" evidence="12">
    <location>
        <begin position="1168"/>
        <end position="1250"/>
    </location>
</feature>
<evidence type="ECO:0000259" key="12">
    <source>
        <dbReference type="PROSITE" id="PS50835"/>
    </source>
</evidence>
<evidence type="ECO:0000256" key="9">
    <source>
        <dbReference type="ARBA" id="ARBA00023157"/>
    </source>
</evidence>
<evidence type="ECO:0000256" key="7">
    <source>
        <dbReference type="ARBA" id="ARBA00022989"/>
    </source>
</evidence>
<dbReference type="InterPro" id="IPR013098">
    <property type="entry name" value="Ig_I-set"/>
</dbReference>
<keyword evidence="10" id="KW-0325">Glycoprotein</keyword>
<name>A0ABM3EE95_SALSA</name>
<dbReference type="Pfam" id="PF07679">
    <property type="entry name" value="I-set"/>
    <property type="match status" value="4"/>
</dbReference>
<feature type="non-terminal residue" evidence="14">
    <location>
        <position position="1379"/>
    </location>
</feature>
<dbReference type="InterPro" id="IPR013768">
    <property type="entry name" value="ICAM_N"/>
</dbReference>
<keyword evidence="7" id="KW-1133">Transmembrane helix</keyword>
<dbReference type="PANTHER" id="PTHR13771">
    <property type="entry name" value="INTERCELLULAR ADHESION MOLECULE"/>
    <property type="match status" value="1"/>
</dbReference>
<evidence type="ECO:0000256" key="10">
    <source>
        <dbReference type="ARBA" id="ARBA00023180"/>
    </source>
</evidence>
<keyword evidence="4" id="KW-0732">Signal</keyword>
<keyword evidence="9" id="KW-1015">Disulfide bond</keyword>
<dbReference type="Proteomes" id="UP001652741">
    <property type="component" value="Unplaced"/>
</dbReference>
<gene>
    <name evidence="14" type="primary">LOC106598884</name>
</gene>
<dbReference type="InterPro" id="IPR007110">
    <property type="entry name" value="Ig-like_dom"/>
</dbReference>
<dbReference type="GeneID" id="106598884"/>
<evidence type="ECO:0000256" key="5">
    <source>
        <dbReference type="ARBA" id="ARBA00022737"/>
    </source>
</evidence>
<feature type="domain" description="Ig-like" evidence="12">
    <location>
        <begin position="743"/>
        <end position="841"/>
    </location>
</feature>
<sequence length="1379" mass="150422">MFSTAPSTPGTMTTLPATAKPKLVTFPLELNPPRVVVRYGDSVSVNCSTSFTDHEGMGWEATFGGTGFEQEVNVVTWTVDNLIDWTIEPTCYITLIDGEQPSEVLPVILYKTPDSISISVLRHSGPMVEGTEYQLQCDIQNIAPLQNLVVKWYKGNEPLDNVTYSIVSKTPVDVSDTLMISPSRHDDGAQYRCRAQLDLGPEGPQPHPTVTSEPLNITVHYTPEFLPGNDTVEVSAGSDVSLDCSAEGNPPPELRWTNNTAEGNANETTVGRLRTLNISRVTANATYNCTVTNRLGSITKQIHVLVEVPPQQHPTMFSTAPSTPGTMTTLPATAKPKLVTFPLELNPPRVVVRYGDSVSVNCSTSFTDHEGMGWEATFGGTGFEQEVNVVTWTVDNLIDWTIEPTCYITLIDGEQPSEVLPVILYKTPDSISISVLRHSGPMVEGTEYQLQCDIQNIAPLQNLVVKWYKGNEPLDNVTYSIVSKTPVDVSDTLMISPSRHDDGAQYRCRAQLDLGPEGPQPHPTVTSEPLNITVHYTPEFLPGNDTVEVSAGSDVSLDCSAEGNPPPELRWTNNTAEGNANETTVGRLRTLNISRVTANATYNCTVTNRLGSITKQIHVLVEVPPQQHPTMFSTAPSTPGTMTTLPATAKPKLVTFPLELNPPRVVVRYGDSVSVNCSTSFTDHEGMGWEATFGGTGFEQEVNVVTWTVDNLIDWTIEPTCYITLIDGEQPSEVLPVILYKTPDSISISVLRHSGPMVEGTEYQLQCDIQNIAPLQNLVVKWYKGNEPLDNVTYSIVSKTPVDVSDTLMISPSRHDDGAQYRCRAQLDLGPEGPQPHPTVTSEPLNITVHYTPEFLPGNDTVEVSAGSDVSLDCSAEGNPPPELRWTNNTAEGNANETTVGRLRTLNISRVTANATYNCTVTNRLGSITKQIHVLVEVPPQQHPTMFSTAPSTPGTMTTLPATAKPKLVTFPLELNPPRVVVRYGDSVSVNCSTSFTDHEGMGWEATFGGTGFEQEVNVVTWTVDNLIDWTIEPTCYITLIDGEQPSEVLPVILYKTPDSISISVLRHSGPMVEGTEYQLQCDIQNIAPLQNLVVKWYKGNEPLDNVTYSIVSKTPVDVSDTLMISPSRHDDGAQYRCRAQLDLGPEGPQPHPTVTSEPLNITVHYAPEFLPGNDTVEVSAGSDVSLDCSAEGNPPPELRWTNNTAEGNANETTVGRLRTLNISRVTANATYNCTVTNRLGSITKQIHVLVEVPPQQHPTMFSTAPSTPGTMTTLPATAKPKLVTFPLELNPPRVVVRYGDSVSVNCSTSFTDHEGMGWEATFGGTGFEQEVNVVTWTVDNLIDWTIEPTCYITLIDGEQPSEVLPVILYKTPDSISIS</sequence>
<keyword evidence="8" id="KW-0472">Membrane</keyword>
<dbReference type="InterPro" id="IPR003598">
    <property type="entry name" value="Ig_sub2"/>
</dbReference>
<evidence type="ECO:0000256" key="4">
    <source>
        <dbReference type="ARBA" id="ARBA00022729"/>
    </source>
</evidence>
<comment type="similarity">
    <text evidence="2">Belongs to the immunoglobulin superfamily. ICAM family.</text>
</comment>
<keyword evidence="11" id="KW-0393">Immunoglobulin domain</keyword>
<keyword evidence="5" id="KW-0677">Repeat</keyword>
<dbReference type="RefSeq" id="XP_045569395.1">
    <property type="nucleotide sequence ID" value="XM_045713439.1"/>
</dbReference>
<proteinExistence type="inferred from homology"/>
<evidence type="ECO:0000313" key="13">
    <source>
        <dbReference type="Proteomes" id="UP001652741"/>
    </source>
</evidence>
<evidence type="ECO:0000256" key="1">
    <source>
        <dbReference type="ARBA" id="ARBA00004479"/>
    </source>
</evidence>
<feature type="domain" description="Ig-like" evidence="12">
    <location>
        <begin position="428"/>
        <end position="526"/>
    </location>
</feature>
<dbReference type="SUPFAM" id="SSF48726">
    <property type="entry name" value="Immunoglobulin"/>
    <property type="match status" value="13"/>
</dbReference>